<proteinExistence type="predicted"/>
<sequence>MIGHKGYVSACAGGFLDNQSSIVVVTGSTDKSIRVWNPHSGQMLLSSDGAHENTISALQWDDLIPDQFLSASWDHNAALWKLTQIEGATSMALVRRFCGHTGAVWTIVTMKDKPWVLTGSADLSIRMWDRYSGACLTTNAVHKGPVRGLVVLPRLYLASASNDGTMLISIINQESAQIQKVAEIRDVHLGHFIYTLSGKKEGNDYLMASGGEDRRLVLTRILNSGVDEFAQEILHPGTIWSVMYLPDGDIATACSDGTIRLFSTQRERLSSEQEKSEFESLASSQNISQDKVDVSKFENAAIALQEPGSKDGEQRVVRRGDSAEVHRWSASSSMWEKVGDVVGNPAMTPKGNVSYDWTFDVDAGNGREMKKLGYNRGEDPYIAAQRFIDENQLSPEFLDQISEFLIQQVGEHMPRALSSGDTLTGASRYVPRTTNIPANSSEVHGLGPAPIRDQNLPHVPWKGGFISFSHSDQSSRIMGKITQLNQDSPSLSEAELSDFEKKILPVLSQGQGQLSAHQHEILACLLFKPTQLSFPLIDIARLYVARQDGSCALLDYDNGVIIQRVIGEFKRSDASLATVILGLRFLCNLFVTPRAREAARNVFDPVVHLLDRDLPHMGDKRVRQCCSSLVVNYSVLFASGVILDSEGKQLLGVCQRGVQSGDELSVYMYLAAVGTLLVSHPRLSQTALESGLVEGLTSLGATSTRISECVRDIEQLLQ</sequence>
<dbReference type="GO" id="GO:0010992">
    <property type="term" value="P:ubiquitin recycling"/>
    <property type="evidence" value="ECO:0007669"/>
    <property type="project" value="TreeGrafter"/>
</dbReference>
<dbReference type="GO" id="GO:0005737">
    <property type="term" value="C:cytoplasm"/>
    <property type="evidence" value="ECO:0007669"/>
    <property type="project" value="UniProtKB-SubCell"/>
</dbReference>
<dbReference type="PROSITE" id="PS50294">
    <property type="entry name" value="WD_REPEATS_REGION"/>
    <property type="match status" value="1"/>
</dbReference>
<dbReference type="SUPFAM" id="SSF50978">
    <property type="entry name" value="WD40 repeat-like"/>
    <property type="match status" value="1"/>
</dbReference>
<dbReference type="InterPro" id="IPR011989">
    <property type="entry name" value="ARM-like"/>
</dbReference>
<dbReference type="GO" id="GO:0043161">
    <property type="term" value="P:proteasome-mediated ubiquitin-dependent protein catabolic process"/>
    <property type="evidence" value="ECO:0007669"/>
    <property type="project" value="TreeGrafter"/>
</dbReference>
<accession>A0A7S1XDS4</accession>
<evidence type="ECO:0000256" key="5">
    <source>
        <dbReference type="PROSITE-ProRule" id="PRU00221"/>
    </source>
</evidence>
<dbReference type="InterPro" id="IPR013535">
    <property type="entry name" value="PUL_dom"/>
</dbReference>
<dbReference type="Gene3D" id="3.10.20.870">
    <property type="entry name" value="PFU (PLAA family ubiquitin binding), C-terminal domain"/>
    <property type="match status" value="1"/>
</dbReference>
<dbReference type="AlphaFoldDB" id="A0A7S1XDS4"/>
<dbReference type="EMBL" id="HBGH01007227">
    <property type="protein sequence ID" value="CAD9231783.1"/>
    <property type="molecule type" value="Transcribed_RNA"/>
</dbReference>
<feature type="repeat" description="WD" evidence="5">
    <location>
        <begin position="97"/>
        <end position="138"/>
    </location>
</feature>
<dbReference type="PROSITE" id="PS51394">
    <property type="entry name" value="PFU"/>
    <property type="match status" value="1"/>
</dbReference>
<evidence type="ECO:0000256" key="3">
    <source>
        <dbReference type="ARBA" id="ARBA00022574"/>
    </source>
</evidence>
<organism evidence="8">
    <name type="scientific">Compsopogon caeruleus</name>
    <dbReference type="NCBI Taxonomy" id="31354"/>
    <lineage>
        <taxon>Eukaryota</taxon>
        <taxon>Rhodophyta</taxon>
        <taxon>Compsopogonophyceae</taxon>
        <taxon>Compsopogonales</taxon>
        <taxon>Compsopogonaceae</taxon>
        <taxon>Compsopogon</taxon>
    </lineage>
</organism>
<dbReference type="Pfam" id="PF08324">
    <property type="entry name" value="PUL"/>
    <property type="match status" value="1"/>
</dbReference>
<dbReference type="PROSITE" id="PS51396">
    <property type="entry name" value="PUL"/>
    <property type="match status" value="1"/>
</dbReference>
<feature type="repeat" description="WD" evidence="5">
    <location>
        <begin position="24"/>
        <end position="46"/>
    </location>
</feature>
<dbReference type="GO" id="GO:0043130">
    <property type="term" value="F:ubiquitin binding"/>
    <property type="evidence" value="ECO:0007669"/>
    <property type="project" value="TreeGrafter"/>
</dbReference>
<comment type="subcellular location">
    <subcellularLocation>
        <location evidence="1">Cytoplasm</location>
    </subcellularLocation>
</comment>
<keyword evidence="4" id="KW-0677">Repeat</keyword>
<dbReference type="InterPro" id="IPR036322">
    <property type="entry name" value="WD40_repeat_dom_sf"/>
</dbReference>
<keyword evidence="2" id="KW-0963">Cytoplasm</keyword>
<keyword evidence="3 5" id="KW-0853">WD repeat</keyword>
<dbReference type="PANTHER" id="PTHR19849">
    <property type="entry name" value="PHOSPHOLIPASE A-2-ACTIVATING PROTEIN"/>
    <property type="match status" value="1"/>
</dbReference>
<name>A0A7S1XDS4_9RHOD</name>
<gene>
    <name evidence="8" type="ORF">CCAE0312_LOCUS3864</name>
</gene>
<evidence type="ECO:0000259" key="7">
    <source>
        <dbReference type="PROSITE" id="PS51396"/>
    </source>
</evidence>
<evidence type="ECO:0000256" key="1">
    <source>
        <dbReference type="ARBA" id="ARBA00004496"/>
    </source>
</evidence>
<evidence type="ECO:0000256" key="2">
    <source>
        <dbReference type="ARBA" id="ARBA00022490"/>
    </source>
</evidence>
<dbReference type="SMART" id="SM00320">
    <property type="entry name" value="WD40"/>
    <property type="match status" value="6"/>
</dbReference>
<dbReference type="InterPro" id="IPR038122">
    <property type="entry name" value="PFU_sf"/>
</dbReference>
<dbReference type="Pfam" id="PF09070">
    <property type="entry name" value="PFU"/>
    <property type="match status" value="1"/>
</dbReference>
<feature type="domain" description="PUL" evidence="7">
    <location>
        <begin position="457"/>
        <end position="716"/>
    </location>
</feature>
<evidence type="ECO:0000256" key="4">
    <source>
        <dbReference type="ARBA" id="ARBA00022737"/>
    </source>
</evidence>
<evidence type="ECO:0000313" key="8">
    <source>
        <dbReference type="EMBL" id="CAD9231783.1"/>
    </source>
</evidence>
<dbReference type="Gene3D" id="2.130.10.10">
    <property type="entry name" value="YVTN repeat-like/Quinoprotein amine dehydrogenase"/>
    <property type="match status" value="2"/>
</dbReference>
<feature type="domain" description="PFU" evidence="6">
    <location>
        <begin position="327"/>
        <end position="419"/>
    </location>
</feature>
<dbReference type="PROSITE" id="PS50082">
    <property type="entry name" value="WD_REPEATS_2"/>
    <property type="match status" value="2"/>
</dbReference>
<dbReference type="Gene3D" id="1.25.10.10">
    <property type="entry name" value="Leucine-rich Repeat Variant"/>
    <property type="match status" value="1"/>
</dbReference>
<dbReference type="PANTHER" id="PTHR19849:SF0">
    <property type="entry name" value="PHOSPHOLIPASE A-2-ACTIVATING PROTEIN"/>
    <property type="match status" value="1"/>
</dbReference>
<dbReference type="InterPro" id="IPR001680">
    <property type="entry name" value="WD40_rpt"/>
</dbReference>
<dbReference type="InterPro" id="IPR015155">
    <property type="entry name" value="PFU"/>
</dbReference>
<evidence type="ECO:0000259" key="6">
    <source>
        <dbReference type="PROSITE" id="PS51394"/>
    </source>
</evidence>
<protein>
    <recommendedName>
        <fullName evidence="9">Phospholipase A-2-activating protein</fullName>
    </recommendedName>
</protein>
<dbReference type="InterPro" id="IPR015943">
    <property type="entry name" value="WD40/YVTN_repeat-like_dom_sf"/>
</dbReference>
<dbReference type="GO" id="GO:0005634">
    <property type="term" value="C:nucleus"/>
    <property type="evidence" value="ECO:0007669"/>
    <property type="project" value="TreeGrafter"/>
</dbReference>
<dbReference type="Pfam" id="PF00400">
    <property type="entry name" value="WD40"/>
    <property type="match status" value="3"/>
</dbReference>
<evidence type="ECO:0008006" key="9">
    <source>
        <dbReference type="Google" id="ProtNLM"/>
    </source>
</evidence>
<reference evidence="8" key="1">
    <citation type="submission" date="2021-01" db="EMBL/GenBank/DDBJ databases">
        <authorList>
            <person name="Corre E."/>
            <person name="Pelletier E."/>
            <person name="Niang G."/>
            <person name="Scheremetjew M."/>
            <person name="Finn R."/>
            <person name="Kale V."/>
            <person name="Holt S."/>
            <person name="Cochrane G."/>
            <person name="Meng A."/>
            <person name="Brown T."/>
            <person name="Cohen L."/>
        </authorList>
    </citation>
    <scope>NUCLEOTIDE SEQUENCE</scope>
    <source>
        <strain evidence="8">SAG 36.94</strain>
    </source>
</reference>